<dbReference type="Proteomes" id="UP000615961">
    <property type="component" value="Unassembled WGS sequence"/>
</dbReference>
<evidence type="ECO:0000256" key="5">
    <source>
        <dbReference type="ARBA" id="ARBA00023244"/>
    </source>
</evidence>
<dbReference type="InterPro" id="IPR036291">
    <property type="entry name" value="NAD(P)-bd_dom_sf"/>
</dbReference>
<evidence type="ECO:0000256" key="3">
    <source>
        <dbReference type="ARBA" id="ARBA00023002"/>
    </source>
</evidence>
<dbReference type="PANTHER" id="PTHR35330">
    <property type="entry name" value="SIROHEME BIOSYNTHESIS PROTEIN MET8"/>
    <property type="match status" value="1"/>
</dbReference>
<dbReference type="InterPro" id="IPR006367">
    <property type="entry name" value="Sirohaem_synthase_N"/>
</dbReference>
<gene>
    <name evidence="7" type="ORF">H8S25_03045</name>
</gene>
<name>A0ABR7GSK5_9FIRM</name>
<dbReference type="Gene3D" id="3.40.50.720">
    <property type="entry name" value="NAD(P)-binding Rossmann-like Domain"/>
    <property type="match status" value="1"/>
</dbReference>
<dbReference type="InterPro" id="IPR028161">
    <property type="entry name" value="Met8-like"/>
</dbReference>
<keyword evidence="4" id="KW-0520">NAD</keyword>
<dbReference type="NCBIfam" id="TIGR01470">
    <property type="entry name" value="cysG_Nterm"/>
    <property type="match status" value="1"/>
</dbReference>
<keyword evidence="3" id="KW-0560">Oxidoreductase</keyword>
<protein>
    <recommendedName>
        <fullName evidence="2">precorrin-2 dehydrogenase</fullName>
        <ecNumber evidence="2">1.3.1.76</ecNumber>
    </recommendedName>
</protein>
<organism evidence="7 8">
    <name type="scientific">Roseburia difficilis</name>
    <dbReference type="NCBI Taxonomy" id="2763060"/>
    <lineage>
        <taxon>Bacteria</taxon>
        <taxon>Bacillati</taxon>
        <taxon>Bacillota</taxon>
        <taxon>Clostridia</taxon>
        <taxon>Lachnospirales</taxon>
        <taxon>Lachnospiraceae</taxon>
        <taxon>Roseburia</taxon>
    </lineage>
</organism>
<evidence type="ECO:0000313" key="7">
    <source>
        <dbReference type="EMBL" id="MBC5697302.1"/>
    </source>
</evidence>
<evidence type="ECO:0000256" key="1">
    <source>
        <dbReference type="ARBA" id="ARBA00005010"/>
    </source>
</evidence>
<keyword evidence="5" id="KW-0627">Porphyrin biosynthesis</keyword>
<evidence type="ECO:0000256" key="6">
    <source>
        <dbReference type="ARBA" id="ARBA00047561"/>
    </source>
</evidence>
<sequence length="164" mass="17796">MSRGQKGEKCMGRYFPLFVDLEGKKVVVVGAGTIAERRIRTLLGFGARITVIAPEAVDQIQTLAAEKELVWRREAWSGAAEELLPGSVFVLTAVDDPAVNGAVWRACKARGIPVNRADDRSRCDFYFPGVAEGGGVTVGVTAGGKNHRLAREVTEKLKKWLAEI</sequence>
<reference evidence="7 8" key="1">
    <citation type="submission" date="2020-08" db="EMBL/GenBank/DDBJ databases">
        <title>Genome public.</title>
        <authorList>
            <person name="Liu C."/>
            <person name="Sun Q."/>
        </authorList>
    </citation>
    <scope>NUCLEOTIDE SEQUENCE [LARGE SCALE GENOMIC DNA]</scope>
    <source>
        <strain evidence="7 8">NSJ-67</strain>
    </source>
</reference>
<dbReference type="Pfam" id="PF13241">
    <property type="entry name" value="NAD_binding_7"/>
    <property type="match status" value="1"/>
</dbReference>
<dbReference type="EMBL" id="JACOPJ010000003">
    <property type="protein sequence ID" value="MBC5697302.1"/>
    <property type="molecule type" value="Genomic_DNA"/>
</dbReference>
<comment type="pathway">
    <text evidence="1">Porphyrin-containing compound metabolism; siroheme biosynthesis; sirohydrochlorin from precorrin-2: step 1/1.</text>
</comment>
<dbReference type="EC" id="1.3.1.76" evidence="2"/>
<dbReference type="SUPFAM" id="SSF51735">
    <property type="entry name" value="NAD(P)-binding Rossmann-fold domains"/>
    <property type="match status" value="1"/>
</dbReference>
<proteinExistence type="predicted"/>
<keyword evidence="8" id="KW-1185">Reference proteome</keyword>
<evidence type="ECO:0000256" key="2">
    <source>
        <dbReference type="ARBA" id="ARBA00012400"/>
    </source>
</evidence>
<dbReference type="SUPFAM" id="SSF75615">
    <property type="entry name" value="Siroheme synthase middle domains-like"/>
    <property type="match status" value="1"/>
</dbReference>
<comment type="catalytic activity">
    <reaction evidence="6">
        <text>precorrin-2 + NAD(+) = sirohydrochlorin + NADH + 2 H(+)</text>
        <dbReference type="Rhea" id="RHEA:15613"/>
        <dbReference type="ChEBI" id="CHEBI:15378"/>
        <dbReference type="ChEBI" id="CHEBI:57540"/>
        <dbReference type="ChEBI" id="CHEBI:57945"/>
        <dbReference type="ChEBI" id="CHEBI:58351"/>
        <dbReference type="ChEBI" id="CHEBI:58827"/>
        <dbReference type="EC" id="1.3.1.76"/>
    </reaction>
</comment>
<accession>A0ABR7GSK5</accession>
<evidence type="ECO:0000313" key="8">
    <source>
        <dbReference type="Proteomes" id="UP000615961"/>
    </source>
</evidence>
<comment type="caution">
    <text evidence="7">The sequence shown here is derived from an EMBL/GenBank/DDBJ whole genome shotgun (WGS) entry which is preliminary data.</text>
</comment>
<evidence type="ECO:0000256" key="4">
    <source>
        <dbReference type="ARBA" id="ARBA00023027"/>
    </source>
</evidence>
<dbReference type="PANTHER" id="PTHR35330:SF1">
    <property type="entry name" value="SIROHEME BIOSYNTHESIS PROTEIN MET8"/>
    <property type="match status" value="1"/>
</dbReference>